<organism evidence="2">
    <name type="scientific">marine sediment metagenome</name>
    <dbReference type="NCBI Taxonomy" id="412755"/>
    <lineage>
        <taxon>unclassified sequences</taxon>
        <taxon>metagenomes</taxon>
        <taxon>ecological metagenomes</taxon>
    </lineage>
</organism>
<dbReference type="EMBL" id="BARW01020095">
    <property type="protein sequence ID" value="GAJ02008.1"/>
    <property type="molecule type" value="Genomic_DNA"/>
</dbReference>
<gene>
    <name evidence="2" type="ORF">S12H4_34016</name>
</gene>
<dbReference type="Gene3D" id="2.160.20.10">
    <property type="entry name" value="Single-stranded right-handed beta-helix, Pectin lyase-like"/>
    <property type="match status" value="1"/>
</dbReference>
<feature type="domain" description="Right handed beta helix" evidence="1">
    <location>
        <begin position="2"/>
        <end position="128"/>
    </location>
</feature>
<sequence length="240" mass="24649">MTISNNTFTGDDTPDGSIWGPAVVDVTVTNNVFTGSDLVSYGVQFSGIAGTSVINGNTITDYKGAGAIVILSGTGVSGLTINGNSISGCANGIRFYDDSGTGDITTVTVTENTLTDNAKAIRISNGAHIVASDFVIENNNISGSTSYGLQNEHTTLSVTAENNWWDDASGPTHSSNPLGTGDAVSDNVDFMPWLDAAYPTGQPVGLVMNVTQSTAHATIQEAINAAIAGDTIVAKDATYT</sequence>
<name>X1T9K7_9ZZZZ</name>
<dbReference type="Pfam" id="PF13229">
    <property type="entry name" value="Beta_helix"/>
    <property type="match status" value="1"/>
</dbReference>
<dbReference type="SUPFAM" id="SSF51126">
    <property type="entry name" value="Pectin lyase-like"/>
    <property type="match status" value="1"/>
</dbReference>
<dbReference type="AlphaFoldDB" id="X1T9K7"/>
<reference evidence="2" key="1">
    <citation type="journal article" date="2014" name="Front. Microbiol.">
        <title>High frequency of phylogenetically diverse reductive dehalogenase-homologous genes in deep subseafloor sedimentary metagenomes.</title>
        <authorList>
            <person name="Kawai M."/>
            <person name="Futagami T."/>
            <person name="Toyoda A."/>
            <person name="Takaki Y."/>
            <person name="Nishi S."/>
            <person name="Hori S."/>
            <person name="Arai W."/>
            <person name="Tsubouchi T."/>
            <person name="Morono Y."/>
            <person name="Uchiyama I."/>
            <person name="Ito T."/>
            <person name="Fujiyama A."/>
            <person name="Inagaki F."/>
            <person name="Takami H."/>
        </authorList>
    </citation>
    <scope>NUCLEOTIDE SEQUENCE</scope>
    <source>
        <strain evidence="2">Expedition CK06-06</strain>
    </source>
</reference>
<dbReference type="InterPro" id="IPR012334">
    <property type="entry name" value="Pectin_lyas_fold"/>
</dbReference>
<dbReference type="SMART" id="SM00710">
    <property type="entry name" value="PbH1"/>
    <property type="match status" value="5"/>
</dbReference>
<accession>X1T9K7</accession>
<comment type="caution">
    <text evidence="2">The sequence shown here is derived from an EMBL/GenBank/DDBJ whole genome shotgun (WGS) entry which is preliminary data.</text>
</comment>
<protein>
    <recommendedName>
        <fullName evidence="1">Right handed beta helix domain-containing protein</fullName>
    </recommendedName>
</protein>
<dbReference type="InterPro" id="IPR006626">
    <property type="entry name" value="PbH1"/>
</dbReference>
<proteinExistence type="predicted"/>
<feature type="non-terminal residue" evidence="2">
    <location>
        <position position="240"/>
    </location>
</feature>
<evidence type="ECO:0000259" key="1">
    <source>
        <dbReference type="Pfam" id="PF13229"/>
    </source>
</evidence>
<dbReference type="InterPro" id="IPR039448">
    <property type="entry name" value="Beta_helix"/>
</dbReference>
<dbReference type="InterPro" id="IPR011050">
    <property type="entry name" value="Pectin_lyase_fold/virulence"/>
</dbReference>
<evidence type="ECO:0000313" key="2">
    <source>
        <dbReference type="EMBL" id="GAJ02008.1"/>
    </source>
</evidence>